<name>A0ABN9R4J0_9DINO</name>
<reference evidence="1" key="1">
    <citation type="submission" date="2023-10" db="EMBL/GenBank/DDBJ databases">
        <authorList>
            <person name="Chen Y."/>
            <person name="Shah S."/>
            <person name="Dougan E. K."/>
            <person name="Thang M."/>
            <person name="Chan C."/>
        </authorList>
    </citation>
    <scope>NUCLEOTIDE SEQUENCE [LARGE SCALE GENOMIC DNA]</scope>
</reference>
<organism evidence="1 2">
    <name type="scientific">Prorocentrum cordatum</name>
    <dbReference type="NCBI Taxonomy" id="2364126"/>
    <lineage>
        <taxon>Eukaryota</taxon>
        <taxon>Sar</taxon>
        <taxon>Alveolata</taxon>
        <taxon>Dinophyceae</taxon>
        <taxon>Prorocentrales</taxon>
        <taxon>Prorocentraceae</taxon>
        <taxon>Prorocentrum</taxon>
    </lineage>
</organism>
<evidence type="ECO:0000313" key="1">
    <source>
        <dbReference type="EMBL" id="CAK0811148.1"/>
    </source>
</evidence>
<gene>
    <name evidence="1" type="ORF">PCOR1329_LOCUS15870</name>
</gene>
<sequence length="170" mass="18293">MTSSSEEEEVGRAKRDRAVLGGGVDPVGTLAVRSNTDRSYRQLPQNFVQWCGLHHLRWKTHEELDLVLAQYSSDHYLTRAACNIGSQTMAAIAHVASAMFKKSVPILPRASGAAAAWRRRAPGRTRLPVPRVAAAPAVADAGRTAPGHCSRVVAAELRAAGHRIAVQGRV</sequence>
<dbReference type="EMBL" id="CAUYUJ010004836">
    <property type="protein sequence ID" value="CAK0811148.1"/>
    <property type="molecule type" value="Genomic_DNA"/>
</dbReference>
<accession>A0ABN9R4J0</accession>
<proteinExistence type="predicted"/>
<evidence type="ECO:0000313" key="2">
    <source>
        <dbReference type="Proteomes" id="UP001189429"/>
    </source>
</evidence>
<comment type="caution">
    <text evidence="1">The sequence shown here is derived from an EMBL/GenBank/DDBJ whole genome shotgun (WGS) entry which is preliminary data.</text>
</comment>
<protein>
    <submittedName>
        <fullName evidence="1">Uncharacterized protein</fullName>
    </submittedName>
</protein>
<dbReference type="Proteomes" id="UP001189429">
    <property type="component" value="Unassembled WGS sequence"/>
</dbReference>
<keyword evidence="2" id="KW-1185">Reference proteome</keyword>